<accession>A0ABV0I7H5</accession>
<dbReference type="SUPFAM" id="SSF51735">
    <property type="entry name" value="NAD(P)-binding Rossmann-fold domains"/>
    <property type="match status" value="1"/>
</dbReference>
<evidence type="ECO:0000256" key="2">
    <source>
        <dbReference type="ARBA" id="ARBA00023002"/>
    </source>
</evidence>
<dbReference type="InterPro" id="IPR036291">
    <property type="entry name" value="NAD(P)-bd_dom_sf"/>
</dbReference>
<dbReference type="EMBL" id="JBCNVT010000002">
    <property type="protein sequence ID" value="MEO5287084.1"/>
    <property type="molecule type" value="Genomic_DNA"/>
</dbReference>
<dbReference type="PRINTS" id="PR00080">
    <property type="entry name" value="SDRFAMILY"/>
</dbReference>
<dbReference type="PANTHER" id="PTHR42760:SF133">
    <property type="entry name" value="3-OXOACYL-[ACYL-CARRIER-PROTEIN] REDUCTASE"/>
    <property type="match status" value="1"/>
</dbReference>
<keyword evidence="2 4" id="KW-0560">Oxidoreductase</keyword>
<evidence type="ECO:0000256" key="3">
    <source>
        <dbReference type="RuleBase" id="RU000363"/>
    </source>
</evidence>
<dbReference type="Pfam" id="PF00106">
    <property type="entry name" value="adh_short"/>
    <property type="match status" value="1"/>
</dbReference>
<name>A0ABV0I7H5_9LACO</name>
<organism evidence="4 5">
    <name type="scientific">Limosilactobacillus allomucosae</name>
    <dbReference type="NCBI Taxonomy" id="3142938"/>
    <lineage>
        <taxon>Bacteria</taxon>
        <taxon>Bacillati</taxon>
        <taxon>Bacillota</taxon>
        <taxon>Bacilli</taxon>
        <taxon>Lactobacillales</taxon>
        <taxon>Lactobacillaceae</taxon>
        <taxon>Limosilactobacillus</taxon>
    </lineage>
</organism>
<dbReference type="Gene3D" id="3.40.50.720">
    <property type="entry name" value="NAD(P)-binding Rossmann-like Domain"/>
    <property type="match status" value="1"/>
</dbReference>
<dbReference type="EC" id="1.-.-.-" evidence="4"/>
<proteinExistence type="inferred from homology"/>
<sequence length="251" mass="27084">MDTKVALITGGTSGIGLATTKKFLDEGYKVWAIGADKSKFEKVSEQLHNSDNLTLKQIDVTDKKAVELLVNEMVQEYQKIDVVVNSAGILADHKDLVDADLANIERTIQINLLGTIYVDKFVGKVMKQQGYGTIINIGSIDGVMANHESVAYHASKGGVHMVTKALARELSPFGIRVLCVAPGWVDTGMVPPKARKFGEQLMMSHKLISAAELANTVYLMTLPEAAAINGSIVMADDGYASFKGMGILDIK</sequence>
<dbReference type="RefSeq" id="WP_347954063.1">
    <property type="nucleotide sequence ID" value="NZ_JBCNVP010000002.1"/>
</dbReference>
<reference evidence="4 5" key="1">
    <citation type="submission" date="2024-04" db="EMBL/GenBank/DDBJ databases">
        <title>Limosilactobacillus allomucosae sp. nov., a novel species isolated from wild boar faecal samples as potential probiotics for domestic pigs.</title>
        <authorList>
            <person name="Chen B."/>
        </authorList>
    </citation>
    <scope>NUCLEOTIDE SEQUENCE [LARGE SCALE GENOMIC DNA]</scope>
    <source>
        <strain evidence="4 5">WILCCON 0055</strain>
    </source>
</reference>
<dbReference type="InterPro" id="IPR002347">
    <property type="entry name" value="SDR_fam"/>
</dbReference>
<evidence type="ECO:0000256" key="1">
    <source>
        <dbReference type="ARBA" id="ARBA00006484"/>
    </source>
</evidence>
<evidence type="ECO:0000313" key="5">
    <source>
        <dbReference type="Proteomes" id="UP001456307"/>
    </source>
</evidence>
<dbReference type="CDD" id="cd05233">
    <property type="entry name" value="SDR_c"/>
    <property type="match status" value="1"/>
</dbReference>
<comment type="caution">
    <text evidence="4">The sequence shown here is derived from an EMBL/GenBank/DDBJ whole genome shotgun (WGS) entry which is preliminary data.</text>
</comment>
<evidence type="ECO:0000313" key="4">
    <source>
        <dbReference type="EMBL" id="MEO5287084.1"/>
    </source>
</evidence>
<dbReference type="PRINTS" id="PR00081">
    <property type="entry name" value="GDHRDH"/>
</dbReference>
<protein>
    <submittedName>
        <fullName evidence="4">SDR family oxidoreductase</fullName>
        <ecNumber evidence="4">1.-.-.-</ecNumber>
    </submittedName>
</protein>
<comment type="similarity">
    <text evidence="1 3">Belongs to the short-chain dehydrogenases/reductases (SDR) family.</text>
</comment>
<dbReference type="GO" id="GO:0016491">
    <property type="term" value="F:oxidoreductase activity"/>
    <property type="evidence" value="ECO:0007669"/>
    <property type="project" value="UniProtKB-KW"/>
</dbReference>
<keyword evidence="5" id="KW-1185">Reference proteome</keyword>
<dbReference type="Proteomes" id="UP001456307">
    <property type="component" value="Unassembled WGS sequence"/>
</dbReference>
<gene>
    <name evidence="4" type="ORF">AAVZ08_10980</name>
</gene>
<dbReference type="PANTHER" id="PTHR42760">
    <property type="entry name" value="SHORT-CHAIN DEHYDROGENASES/REDUCTASES FAMILY MEMBER"/>
    <property type="match status" value="1"/>
</dbReference>